<dbReference type="AlphaFoldDB" id="D6MLZ8"/>
<dbReference type="GO" id="GO:0005737">
    <property type="term" value="C:cytoplasm"/>
    <property type="evidence" value="ECO:0007669"/>
    <property type="project" value="TreeGrafter"/>
</dbReference>
<proteinExistence type="predicted"/>
<dbReference type="PANTHER" id="PTHR43441">
    <property type="entry name" value="RIBOSOMAL-PROTEIN-SERINE ACETYLTRANSFERASE"/>
    <property type="match status" value="1"/>
</dbReference>
<evidence type="ECO:0000259" key="1">
    <source>
        <dbReference type="PROSITE" id="PS51186"/>
    </source>
</evidence>
<evidence type="ECO:0000313" key="2">
    <source>
        <dbReference type="EMBL" id="ACS83738.1"/>
    </source>
</evidence>
<dbReference type="EMBL" id="GQ244497">
    <property type="protein sequence ID" value="ACS83738.1"/>
    <property type="molecule type" value="Genomic_DNA"/>
</dbReference>
<sequence length="403" mass="45485">MESQVEVCQKARKLTRLYRHSQSEVSVRIIDFPQEESQLIRQSAELLVEAFKQHWPKAWPTMQDALETVHESFAENRLCRVALDDGGGVLGWIGGIESYDGKVWELHPLAVSPRAQGRGIGRMLVEDLEAQVAARGGLTLWLGSDDEDGMTSLGGIDMYPNPLEHLAKIKNLRGHPYGFYQKLGFVITGVMPDANGFGKPDIYLAKRVAQSKESTKNHAAFKLRVNDEIEIRMYEESDAETVFALVDRNREHLREWLIWVDATNSQEVTLQHIRDFERHYENKVALSAGIWLKGELAGAIGVVGYHWHNRVMEIGYWLSASQQGKGIMTKAVSAMIDNAFNNLGLNRVEIHCASGNTRSRAIPERLNFKQDGVMREAGLVNGQFVDKVIYSMLASEWKTYNQS</sequence>
<dbReference type="SUPFAM" id="SSF55729">
    <property type="entry name" value="Acyl-CoA N-acyltransferases (Nat)"/>
    <property type="match status" value="2"/>
</dbReference>
<name>D6MLZ8_9BACT</name>
<protein>
    <submittedName>
        <fullName evidence="2">Kan4</fullName>
    </submittedName>
</protein>
<accession>D6MLZ8</accession>
<dbReference type="Pfam" id="PF00583">
    <property type="entry name" value="Acetyltransf_1"/>
    <property type="match status" value="1"/>
</dbReference>
<dbReference type="CDD" id="cd04301">
    <property type="entry name" value="NAT_SF"/>
    <property type="match status" value="1"/>
</dbReference>
<dbReference type="Pfam" id="PF13302">
    <property type="entry name" value="Acetyltransf_3"/>
    <property type="match status" value="1"/>
</dbReference>
<dbReference type="GO" id="GO:1990189">
    <property type="term" value="F:protein N-terminal-serine acetyltransferase activity"/>
    <property type="evidence" value="ECO:0007669"/>
    <property type="project" value="TreeGrafter"/>
</dbReference>
<feature type="domain" description="N-acetyltransferase" evidence="1">
    <location>
        <begin position="229"/>
        <end position="395"/>
    </location>
</feature>
<reference evidence="2" key="1">
    <citation type="journal article" date="2010" name="Appl. Environ. Microbiol.">
        <title>Metagenomics Reveals Antibiotic Resistance Genes Encoding Predicted Bifunctional Proteins in Apple Orchard Soil.</title>
        <authorList>
            <person name="Donato J.J."/>
            <person name="Moe L.A."/>
            <person name="Converse B.J."/>
            <person name="Smart K.D."/>
            <person name="Berklein F.C."/>
            <person name="McManus P.S."/>
            <person name="Handelsman J."/>
        </authorList>
    </citation>
    <scope>NUCLEOTIDE SEQUENCE</scope>
</reference>
<dbReference type="Gene3D" id="3.40.630.30">
    <property type="match status" value="2"/>
</dbReference>
<organism evidence="2">
    <name type="scientific">uncultured bacterium AOKan4</name>
    <dbReference type="NCBI Taxonomy" id="654979"/>
    <lineage>
        <taxon>Bacteria</taxon>
        <taxon>environmental samples</taxon>
    </lineage>
</organism>
<dbReference type="GO" id="GO:0008999">
    <property type="term" value="F:protein-N-terminal-alanine acetyltransferase activity"/>
    <property type="evidence" value="ECO:0007669"/>
    <property type="project" value="TreeGrafter"/>
</dbReference>
<dbReference type="PROSITE" id="PS51186">
    <property type="entry name" value="GNAT"/>
    <property type="match status" value="2"/>
</dbReference>
<gene>
    <name evidence="2" type="primary">kan4</name>
    <name evidence="2" type="ORF">WISOIL_0049</name>
</gene>
<dbReference type="InterPro" id="IPR051908">
    <property type="entry name" value="Ribosomal_N-acetyltransferase"/>
</dbReference>
<dbReference type="PANTHER" id="PTHR43441:SF12">
    <property type="entry name" value="RIBOSOMAL N-ACETYLTRANSFERASE YDAF-RELATED"/>
    <property type="match status" value="1"/>
</dbReference>
<feature type="domain" description="N-acetyltransferase" evidence="1">
    <location>
        <begin position="38"/>
        <end position="209"/>
    </location>
</feature>
<dbReference type="InterPro" id="IPR000182">
    <property type="entry name" value="GNAT_dom"/>
</dbReference>
<dbReference type="InterPro" id="IPR016181">
    <property type="entry name" value="Acyl_CoA_acyltransferase"/>
</dbReference>